<dbReference type="InterPro" id="IPR001680">
    <property type="entry name" value="WD40_rpt"/>
</dbReference>
<sequence>MRLITGKKQSGLPAYLRLVCDEIRLLGLHESLSEQLKQLPQTLPQLVSFVLARLETQCGVELVSAAACLLLLARDGLSESELRLALSVFGLLKSRQQLGSSNRELDDSAEQQQAVEPGMLVPQLNVAQLVAGLGALLGNGGVENAASLIRLQGEDACRAVRERYLAGAAAAAAVLLPSGERSLKYGLLESLLTNLDFLKANQSQWPDAARERKKMEASQRFQDYKQFAFDCVNHLTKTPNPPCPAVPLGGRAASAIVWRNKDDLQPANGGNIACQLTLDGFSSTPTCLAADSVGALAVGTIDGDVVLRQSDTGREIKSLSGHSAEVTAVCFVGAGAGRLATASKDGFVN</sequence>
<organism evidence="1 2">
    <name type="scientific">Macrostomum lignano</name>
    <dbReference type="NCBI Taxonomy" id="282301"/>
    <lineage>
        <taxon>Eukaryota</taxon>
        <taxon>Metazoa</taxon>
        <taxon>Spiralia</taxon>
        <taxon>Lophotrochozoa</taxon>
        <taxon>Platyhelminthes</taxon>
        <taxon>Rhabditophora</taxon>
        <taxon>Macrostomorpha</taxon>
        <taxon>Macrostomida</taxon>
        <taxon>Macrostomidae</taxon>
        <taxon>Macrostomum</taxon>
    </lineage>
</organism>
<dbReference type="Proteomes" id="UP000095280">
    <property type="component" value="Unplaced"/>
</dbReference>
<accession>A0A1I8FPK9</accession>
<dbReference type="GO" id="GO:0070034">
    <property type="term" value="F:telomerase RNA binding"/>
    <property type="evidence" value="ECO:0007669"/>
    <property type="project" value="TreeGrafter"/>
</dbReference>
<dbReference type="Gene3D" id="2.130.10.10">
    <property type="entry name" value="YVTN repeat-like/Quinoprotein amine dehydrogenase"/>
    <property type="match status" value="1"/>
</dbReference>
<protein>
    <submittedName>
        <fullName evidence="2">WD_REPEATS_REGION domain-containing protein</fullName>
    </submittedName>
</protein>
<dbReference type="PANTHER" id="PTHR44791">
    <property type="entry name" value="TELOMERASE PROTEIN COMPONENT 1 TEP1"/>
    <property type="match status" value="1"/>
</dbReference>
<dbReference type="SUPFAM" id="SSF50978">
    <property type="entry name" value="WD40 repeat-like"/>
    <property type="match status" value="1"/>
</dbReference>
<dbReference type="GO" id="GO:0003720">
    <property type="term" value="F:telomerase activity"/>
    <property type="evidence" value="ECO:0007669"/>
    <property type="project" value="TreeGrafter"/>
</dbReference>
<evidence type="ECO:0000313" key="1">
    <source>
        <dbReference type="Proteomes" id="UP000095280"/>
    </source>
</evidence>
<dbReference type="PANTHER" id="PTHR44791:SF1">
    <property type="entry name" value="TELOMERASE PROTEIN COMPONENT 1"/>
    <property type="match status" value="1"/>
</dbReference>
<reference evidence="2" key="1">
    <citation type="submission" date="2016-11" db="UniProtKB">
        <authorList>
            <consortium name="WormBaseParasite"/>
        </authorList>
    </citation>
    <scope>IDENTIFICATION</scope>
</reference>
<dbReference type="GO" id="GO:0005697">
    <property type="term" value="C:telomerase holoenzyme complex"/>
    <property type="evidence" value="ECO:0007669"/>
    <property type="project" value="TreeGrafter"/>
</dbReference>
<dbReference type="WBParaSite" id="maker-unitig_41387-snap-gene-0.3-mRNA-1">
    <property type="protein sequence ID" value="maker-unitig_41387-snap-gene-0.3-mRNA-1"/>
    <property type="gene ID" value="maker-unitig_41387-snap-gene-0.3"/>
</dbReference>
<proteinExistence type="predicted"/>
<keyword evidence="1" id="KW-1185">Reference proteome</keyword>
<dbReference type="AlphaFoldDB" id="A0A1I8FPK9"/>
<dbReference type="InterPro" id="IPR036322">
    <property type="entry name" value="WD40_repeat_dom_sf"/>
</dbReference>
<dbReference type="InterPro" id="IPR052652">
    <property type="entry name" value="Telomerase_Complex_Comp"/>
</dbReference>
<dbReference type="SMART" id="SM00320">
    <property type="entry name" value="WD40"/>
    <property type="match status" value="2"/>
</dbReference>
<evidence type="ECO:0000313" key="2">
    <source>
        <dbReference type="WBParaSite" id="maker-unitig_41387-snap-gene-0.3-mRNA-1"/>
    </source>
</evidence>
<dbReference type="GO" id="GO:0000722">
    <property type="term" value="P:telomere maintenance via recombination"/>
    <property type="evidence" value="ECO:0007669"/>
    <property type="project" value="TreeGrafter"/>
</dbReference>
<dbReference type="InterPro" id="IPR015943">
    <property type="entry name" value="WD40/YVTN_repeat-like_dom_sf"/>
</dbReference>
<name>A0A1I8FPK9_9PLAT</name>